<reference evidence="2 3" key="1">
    <citation type="submission" date="2018-09" db="EMBL/GenBank/DDBJ databases">
        <title>Genome sequencing of strain BHWM-4.</title>
        <authorList>
            <person name="Heo J."/>
            <person name="Kim S.-J."/>
            <person name="Kwon S.-W."/>
        </authorList>
    </citation>
    <scope>NUCLEOTIDE SEQUENCE [LARGE SCALE GENOMIC DNA]</scope>
    <source>
        <strain evidence="2 3">BHWM-4</strain>
    </source>
</reference>
<sequence length="254" mass="30381">MDTKVYIVSHKKVNLPKMNGYQPIQVGMNKEDFPGYIRDNTKENISSKNANYCELTAQYWIWKNTNSDVKGLVHYRRFLENNFLNLTQNSKFKHIVTDEEIENYLNEYDLLLPKKRNYFIETLYSHYIHSHKKEGLDVTREVIANSFPEYLNSYDAVLNRKTAHMFNMIIAKKDVFDEYSAWLFDVLGQVESKLDISDWNQSEARVYGYISELLLDVWLDQHNDLKYKELPVGFIGNQHWFKKIFNFIYRKLKK</sequence>
<dbReference type="InterPro" id="IPR025536">
    <property type="entry name" value="DUF4422"/>
</dbReference>
<dbReference type="RefSeq" id="WP_120783951.1">
    <property type="nucleotide sequence ID" value="NZ_CP032626.1"/>
</dbReference>
<proteinExistence type="predicted"/>
<dbReference type="Pfam" id="PF14393">
    <property type="entry name" value="DUF4422"/>
    <property type="match status" value="1"/>
</dbReference>
<gene>
    <name evidence="2" type="ORF">D7I45_01060</name>
</gene>
<evidence type="ECO:0000259" key="1">
    <source>
        <dbReference type="Pfam" id="PF14393"/>
    </source>
</evidence>
<feature type="domain" description="DUF4422" evidence="1">
    <location>
        <begin position="4"/>
        <end position="222"/>
    </location>
</feature>
<dbReference type="KEGG" id="abom:D7I45_01060"/>
<accession>A0A387AQI2</accession>
<evidence type="ECO:0000313" key="3">
    <source>
        <dbReference type="Proteomes" id="UP000272003"/>
    </source>
</evidence>
<keyword evidence="3" id="KW-1185">Reference proteome</keyword>
<evidence type="ECO:0000313" key="2">
    <source>
        <dbReference type="EMBL" id="AYF92177.1"/>
    </source>
</evidence>
<protein>
    <submittedName>
        <fullName evidence="2">DUF4422 domain-containing protein</fullName>
    </submittedName>
</protein>
<dbReference type="OrthoDB" id="9798746at2"/>
<name>A0A387AQI2_9LACO</name>
<dbReference type="AlphaFoldDB" id="A0A387AQI2"/>
<organism evidence="2 3">
    <name type="scientific">Apilactobacillus bombintestini</name>
    <dbReference type="NCBI Taxonomy" id="2419772"/>
    <lineage>
        <taxon>Bacteria</taxon>
        <taxon>Bacillati</taxon>
        <taxon>Bacillota</taxon>
        <taxon>Bacilli</taxon>
        <taxon>Lactobacillales</taxon>
        <taxon>Lactobacillaceae</taxon>
        <taxon>Apilactobacillus</taxon>
    </lineage>
</organism>
<dbReference type="EMBL" id="CP032626">
    <property type="protein sequence ID" value="AYF92177.1"/>
    <property type="molecule type" value="Genomic_DNA"/>
</dbReference>
<dbReference type="Proteomes" id="UP000272003">
    <property type="component" value="Chromosome"/>
</dbReference>